<evidence type="ECO:0000256" key="1">
    <source>
        <dbReference type="SAM" id="MobiDB-lite"/>
    </source>
</evidence>
<feature type="compositionally biased region" description="Low complexity" evidence="1">
    <location>
        <begin position="111"/>
        <end position="130"/>
    </location>
</feature>
<feature type="compositionally biased region" description="Acidic residues" evidence="1">
    <location>
        <begin position="134"/>
        <end position="152"/>
    </location>
</feature>
<accession>A0A319DVN1</accession>
<dbReference type="AlphaFoldDB" id="A0A319DVN1"/>
<dbReference type="OrthoDB" id="5374757at2759"/>
<organism evidence="2 3">
    <name type="scientific">Aspergillus ellipticus CBS 707.79</name>
    <dbReference type="NCBI Taxonomy" id="1448320"/>
    <lineage>
        <taxon>Eukaryota</taxon>
        <taxon>Fungi</taxon>
        <taxon>Dikarya</taxon>
        <taxon>Ascomycota</taxon>
        <taxon>Pezizomycotina</taxon>
        <taxon>Eurotiomycetes</taxon>
        <taxon>Eurotiomycetidae</taxon>
        <taxon>Eurotiales</taxon>
        <taxon>Aspergillaceae</taxon>
        <taxon>Aspergillus</taxon>
        <taxon>Aspergillus subgen. Circumdati</taxon>
    </lineage>
</organism>
<evidence type="ECO:0000313" key="2">
    <source>
        <dbReference type="EMBL" id="PYH98247.1"/>
    </source>
</evidence>
<dbReference type="Proteomes" id="UP000247810">
    <property type="component" value="Unassembled WGS sequence"/>
</dbReference>
<sequence>MAPIRRYLRISKYTILECRIYLENPSDVRWLLSSRDAVLPRIFAAIRPLVRPKLREENERLFARKKGKPVKDVIVDEDFEIALFLRESRTRHSLLTRHKEFDDGGDSRGNASAARTQTAGSSGSAAAAAAEILIESDDESGLEMQDIPEEETTTAAAAADAEDGDNAGGKRRRDADGENDSPDGRRRTSKRRKEKEEEADAEDKKMCFRTNYEGFNIYGWVLCLLVTRKGEKAGTRATPSEPGRQVLMEEWISTQAQGDMAEE</sequence>
<evidence type="ECO:0000313" key="3">
    <source>
        <dbReference type="Proteomes" id="UP000247810"/>
    </source>
</evidence>
<feature type="region of interest" description="Disordered" evidence="1">
    <location>
        <begin position="99"/>
        <end position="202"/>
    </location>
</feature>
<gene>
    <name evidence="2" type="ORF">BO71DRAFT_316886</name>
</gene>
<protein>
    <submittedName>
        <fullName evidence="2">Uncharacterized protein</fullName>
    </submittedName>
</protein>
<dbReference type="EMBL" id="KZ825814">
    <property type="protein sequence ID" value="PYH98247.1"/>
    <property type="molecule type" value="Genomic_DNA"/>
</dbReference>
<proteinExistence type="predicted"/>
<dbReference type="VEuPathDB" id="FungiDB:BO71DRAFT_316886"/>
<dbReference type="PANTHER" id="PTHR40635">
    <property type="match status" value="1"/>
</dbReference>
<reference evidence="2 3" key="1">
    <citation type="submission" date="2018-02" db="EMBL/GenBank/DDBJ databases">
        <title>The genomes of Aspergillus section Nigri reveals drivers in fungal speciation.</title>
        <authorList>
            <consortium name="DOE Joint Genome Institute"/>
            <person name="Vesth T.C."/>
            <person name="Nybo J."/>
            <person name="Theobald S."/>
            <person name="Brandl J."/>
            <person name="Frisvad J.C."/>
            <person name="Nielsen K.F."/>
            <person name="Lyhne E.K."/>
            <person name="Kogle M.E."/>
            <person name="Kuo A."/>
            <person name="Riley R."/>
            <person name="Clum A."/>
            <person name="Nolan M."/>
            <person name="Lipzen A."/>
            <person name="Salamov A."/>
            <person name="Henrissat B."/>
            <person name="Wiebenga A."/>
            <person name="De vries R.P."/>
            <person name="Grigoriev I.V."/>
            <person name="Mortensen U.H."/>
            <person name="Andersen M.R."/>
            <person name="Baker S.E."/>
        </authorList>
    </citation>
    <scope>NUCLEOTIDE SEQUENCE [LARGE SCALE GENOMIC DNA]</scope>
    <source>
        <strain evidence="2 3">CBS 707.79</strain>
    </source>
</reference>
<dbReference type="PANTHER" id="PTHR40635:SF1">
    <property type="match status" value="1"/>
</dbReference>
<name>A0A319DVN1_9EURO</name>
<keyword evidence="3" id="KW-1185">Reference proteome</keyword>